<protein>
    <submittedName>
        <fullName evidence="1">Uncharacterized protein</fullName>
    </submittedName>
</protein>
<keyword evidence="2" id="KW-1185">Reference proteome</keyword>
<feature type="non-terminal residue" evidence="1">
    <location>
        <position position="1"/>
    </location>
</feature>
<accession>A0A371HZ93</accession>
<gene>
    <name evidence="1" type="ORF">CR513_07682</name>
</gene>
<dbReference type="Proteomes" id="UP000257109">
    <property type="component" value="Unassembled WGS sequence"/>
</dbReference>
<dbReference type="AlphaFoldDB" id="A0A371HZ93"/>
<organism evidence="1 2">
    <name type="scientific">Mucuna pruriens</name>
    <name type="common">Velvet bean</name>
    <name type="synonym">Dolichos pruriens</name>
    <dbReference type="NCBI Taxonomy" id="157652"/>
    <lineage>
        <taxon>Eukaryota</taxon>
        <taxon>Viridiplantae</taxon>
        <taxon>Streptophyta</taxon>
        <taxon>Embryophyta</taxon>
        <taxon>Tracheophyta</taxon>
        <taxon>Spermatophyta</taxon>
        <taxon>Magnoliopsida</taxon>
        <taxon>eudicotyledons</taxon>
        <taxon>Gunneridae</taxon>
        <taxon>Pentapetalae</taxon>
        <taxon>rosids</taxon>
        <taxon>fabids</taxon>
        <taxon>Fabales</taxon>
        <taxon>Fabaceae</taxon>
        <taxon>Papilionoideae</taxon>
        <taxon>50 kb inversion clade</taxon>
        <taxon>NPAAA clade</taxon>
        <taxon>indigoferoid/millettioid clade</taxon>
        <taxon>Phaseoleae</taxon>
        <taxon>Mucuna</taxon>
    </lineage>
</organism>
<sequence>MVTMFIDTLHSPFYEKMVGNVSSNFSDLVLIRERIEARMRKGKIMLEAATSYANESPDTEEKEEANLMASTPNLQLLIP</sequence>
<reference evidence="1" key="1">
    <citation type="submission" date="2018-05" db="EMBL/GenBank/DDBJ databases">
        <title>Draft genome of Mucuna pruriens seed.</title>
        <authorList>
            <person name="Nnadi N.E."/>
            <person name="Vos R."/>
            <person name="Hasami M.H."/>
            <person name="Devisetty U.K."/>
            <person name="Aguiy J.C."/>
        </authorList>
    </citation>
    <scope>NUCLEOTIDE SEQUENCE [LARGE SCALE GENOMIC DNA]</scope>
    <source>
        <strain evidence="1">JCA_2017</strain>
    </source>
</reference>
<proteinExistence type="predicted"/>
<evidence type="ECO:0000313" key="2">
    <source>
        <dbReference type="Proteomes" id="UP000257109"/>
    </source>
</evidence>
<comment type="caution">
    <text evidence="1">The sequence shown here is derived from an EMBL/GenBank/DDBJ whole genome shotgun (WGS) entry which is preliminary data.</text>
</comment>
<dbReference type="EMBL" id="QJKJ01001337">
    <property type="protein sequence ID" value="RDY08120.1"/>
    <property type="molecule type" value="Genomic_DNA"/>
</dbReference>
<name>A0A371HZ93_MUCPR</name>
<evidence type="ECO:0000313" key="1">
    <source>
        <dbReference type="EMBL" id="RDY08120.1"/>
    </source>
</evidence>
<dbReference type="OrthoDB" id="1750196at2759"/>